<name>A0ABR7WH98_9ACTN</name>
<evidence type="ECO:0000256" key="1">
    <source>
        <dbReference type="SAM" id="MobiDB-lite"/>
    </source>
</evidence>
<gene>
    <name evidence="3" type="ORF">IDF66_16070</name>
</gene>
<feature type="chain" id="PRO_5045282157" evidence="2">
    <location>
        <begin position="32"/>
        <end position="228"/>
    </location>
</feature>
<evidence type="ECO:0000313" key="3">
    <source>
        <dbReference type="EMBL" id="MBD1321104.1"/>
    </source>
</evidence>
<accession>A0ABR7WH98</accession>
<keyword evidence="2" id="KW-0732">Signal</keyword>
<reference evidence="3 4" key="1">
    <citation type="submission" date="2020-09" db="EMBL/GenBank/DDBJ databases">
        <title>Novel species in genus Gordonia.</title>
        <authorList>
            <person name="Zhang G."/>
        </authorList>
    </citation>
    <scope>NUCLEOTIDE SEQUENCE [LARGE SCALE GENOMIC DNA]</scope>
    <source>
        <strain evidence="3 4">ON-33</strain>
    </source>
</reference>
<dbReference type="Proteomes" id="UP000602395">
    <property type="component" value="Unassembled WGS sequence"/>
</dbReference>
<dbReference type="EMBL" id="JACWMS010000003">
    <property type="protein sequence ID" value="MBD1321104.1"/>
    <property type="molecule type" value="Genomic_DNA"/>
</dbReference>
<dbReference type="Gene3D" id="2.60.40.1650">
    <property type="entry name" value="Porin MspA (Ig-like beta-sandwich domain)"/>
    <property type="match status" value="1"/>
</dbReference>
<proteinExistence type="predicted"/>
<comment type="caution">
    <text evidence="3">The sequence shown here is derived from an EMBL/GenBank/DDBJ whole genome shotgun (WGS) entry which is preliminary data.</text>
</comment>
<dbReference type="InterPro" id="IPR015286">
    <property type="entry name" value="Porin_fam_mycobact-type"/>
</dbReference>
<organism evidence="3 4">
    <name type="scientific">Gordonia hankookensis</name>
    <dbReference type="NCBI Taxonomy" id="589403"/>
    <lineage>
        <taxon>Bacteria</taxon>
        <taxon>Bacillati</taxon>
        <taxon>Actinomycetota</taxon>
        <taxon>Actinomycetes</taxon>
        <taxon>Mycobacteriales</taxon>
        <taxon>Gordoniaceae</taxon>
        <taxon>Gordonia</taxon>
    </lineage>
</organism>
<protein>
    <submittedName>
        <fullName evidence="3">MspA family porin</fullName>
    </submittedName>
</protein>
<sequence length="228" mass="22725">MRRSGLSNRHKAFRVAGLTTVSVGAAAAALAAGIGSAGADAFVKLPGGTAHGEGLTLTRTGESAQISPSMASNPASRTAWVSGTVTVKAPNLKPSKAGPTNGAEGESELPGTNGTSTNGAAATLSTGYIVGCQVDIKGLSGGLSGTLSASPSASASLTVPISAGQVIFVQLTKKDIEKPGTYTVGYDRAGLNLQNCGGYAQARAFSTIETTGKLHQKVNLYGKPFSIG</sequence>
<dbReference type="Pfam" id="PF09203">
    <property type="entry name" value="MspA"/>
    <property type="match status" value="2"/>
</dbReference>
<evidence type="ECO:0000313" key="4">
    <source>
        <dbReference type="Proteomes" id="UP000602395"/>
    </source>
</evidence>
<feature type="region of interest" description="Disordered" evidence="1">
    <location>
        <begin position="89"/>
        <end position="117"/>
    </location>
</feature>
<keyword evidence="4" id="KW-1185">Reference proteome</keyword>
<evidence type="ECO:0000256" key="2">
    <source>
        <dbReference type="SAM" id="SignalP"/>
    </source>
</evidence>
<feature type="signal peptide" evidence="2">
    <location>
        <begin position="1"/>
        <end position="31"/>
    </location>
</feature>